<dbReference type="InterPro" id="IPR001296">
    <property type="entry name" value="Glyco_trans_1"/>
</dbReference>
<dbReference type="RefSeq" id="WP_172176150.1">
    <property type="nucleotide sequence ID" value="NZ_CASGIA010000004.1"/>
</dbReference>
<accession>A0ABX2AUD1</accession>
<dbReference type="Proteomes" id="UP001193734">
    <property type="component" value="Unassembled WGS sequence"/>
</dbReference>
<dbReference type="PANTHER" id="PTHR45947:SF3">
    <property type="entry name" value="SULFOQUINOVOSYL TRANSFERASE SQD2"/>
    <property type="match status" value="1"/>
</dbReference>
<evidence type="ECO:0000313" key="2">
    <source>
        <dbReference type="EMBL" id="NPE13583.1"/>
    </source>
</evidence>
<feature type="domain" description="Glycosyl transferase family 1" evidence="1">
    <location>
        <begin position="226"/>
        <end position="370"/>
    </location>
</feature>
<dbReference type="EMBL" id="JABKKE010000005">
    <property type="protein sequence ID" value="NPE13583.1"/>
    <property type="molecule type" value="Genomic_DNA"/>
</dbReference>
<keyword evidence="3" id="KW-1185">Reference proteome</keyword>
<reference evidence="2 3" key="1">
    <citation type="submission" date="2020-05" db="EMBL/GenBank/DDBJ databases">
        <title>Distinct polysaccharide utilization as determinants for interspecies competition between intestinal Prevotella spp.</title>
        <authorList>
            <person name="Galvez E.J.C."/>
            <person name="Iljazovic A."/>
            <person name="Strowig T."/>
        </authorList>
    </citation>
    <scope>NUCLEOTIDE SEQUENCE [LARGE SCALE GENOMIC DNA]</scope>
    <source>
        <strain evidence="2 3">PROD</strain>
    </source>
</reference>
<dbReference type="GeneID" id="82157007"/>
<evidence type="ECO:0000259" key="1">
    <source>
        <dbReference type="Pfam" id="PF00534"/>
    </source>
</evidence>
<protein>
    <submittedName>
        <fullName evidence="2">Glycosyltransferase</fullName>
    </submittedName>
</protein>
<gene>
    <name evidence="2" type="ORF">HPS55_04435</name>
</gene>
<dbReference type="InterPro" id="IPR050194">
    <property type="entry name" value="Glycosyltransferase_grp1"/>
</dbReference>
<proteinExistence type="predicted"/>
<dbReference type="PANTHER" id="PTHR45947">
    <property type="entry name" value="SULFOQUINOVOSYL TRANSFERASE SQD2"/>
    <property type="match status" value="1"/>
</dbReference>
<dbReference type="Pfam" id="PF00534">
    <property type="entry name" value="Glycos_transf_1"/>
    <property type="match status" value="1"/>
</dbReference>
<dbReference type="SUPFAM" id="SSF53756">
    <property type="entry name" value="UDP-Glycosyltransferase/glycogen phosphorylase"/>
    <property type="match status" value="1"/>
</dbReference>
<name>A0ABX2AUD1_9BACT</name>
<organism evidence="2 3">
    <name type="scientific">Xylanibacter rodentium</name>
    <dbReference type="NCBI Taxonomy" id="2736289"/>
    <lineage>
        <taxon>Bacteria</taxon>
        <taxon>Pseudomonadati</taxon>
        <taxon>Bacteroidota</taxon>
        <taxon>Bacteroidia</taxon>
        <taxon>Bacteroidales</taxon>
        <taxon>Prevotellaceae</taxon>
        <taxon>Xylanibacter</taxon>
    </lineage>
</organism>
<sequence>MNIVYIHSSYKPNDLIGQWFVATKEMVERHGGKAYFAIKYVKGKALQEHDIVVGDTISCGIHSRMFDYFGLQDMFSWFATKRFLSKLDEIHPDVIHLHVTNDWFLNMGLLCKYINKHNIKAVWTFHDARVMTGNCPYPNYIGCKEWQKECSGKNCKNTFIVPSCRYLYLVGLTHKYRKSTIGSLKDLTIATPSKWMSSLVAKSYLKDKPCVVINNGINLDMFHPVKQDVRQKYGIAKDKIILLSVGNPIWELKGRAYLHRLFNELPDKYYFIWIGCIDRDVEKYKDNKRILAFPRVDREELLQFYTAADLFVNPTLADNFPTVNLECQACGTPVVAFDSDGTKETVAPNAGMVVPRKDYEALRDAILNFLFVDAGTKSRIFALQFDQKDVMPKYFELYKSK</sequence>
<comment type="caution">
    <text evidence="2">The sequence shown here is derived from an EMBL/GenBank/DDBJ whole genome shotgun (WGS) entry which is preliminary data.</text>
</comment>
<dbReference type="Gene3D" id="3.40.50.2000">
    <property type="entry name" value="Glycogen Phosphorylase B"/>
    <property type="match status" value="2"/>
</dbReference>
<evidence type="ECO:0000313" key="3">
    <source>
        <dbReference type="Proteomes" id="UP001193734"/>
    </source>
</evidence>